<dbReference type="InterPro" id="IPR043063">
    <property type="entry name" value="Agglutinin-like_N_N2"/>
</dbReference>
<evidence type="ECO:0000256" key="7">
    <source>
        <dbReference type="ARBA" id="ARBA00022622"/>
    </source>
</evidence>
<dbReference type="RefSeq" id="XP_002546246.1">
    <property type="nucleotide sequence ID" value="XM_002546200.1"/>
</dbReference>
<reference evidence="18 19" key="1">
    <citation type="journal article" date="2009" name="Nature">
        <title>Evolution of pathogenicity and sexual reproduction in eight Candida genomes.</title>
        <authorList>
            <person name="Butler G."/>
            <person name="Rasmussen M.D."/>
            <person name="Lin M.F."/>
            <person name="Santos M.A."/>
            <person name="Sakthikumar S."/>
            <person name="Munro C.A."/>
            <person name="Rheinbay E."/>
            <person name="Grabherr M."/>
            <person name="Forche A."/>
            <person name="Reedy J.L."/>
            <person name="Agrafioti I."/>
            <person name="Arnaud M.B."/>
            <person name="Bates S."/>
            <person name="Brown A.J."/>
            <person name="Brunke S."/>
            <person name="Costanzo M.C."/>
            <person name="Fitzpatrick D.A."/>
            <person name="de Groot P.W."/>
            <person name="Harris D."/>
            <person name="Hoyer L.L."/>
            <person name="Hube B."/>
            <person name="Klis F.M."/>
            <person name="Kodira C."/>
            <person name="Lennard N."/>
            <person name="Logue M.E."/>
            <person name="Martin R."/>
            <person name="Neiman A.M."/>
            <person name="Nikolaou E."/>
            <person name="Quail M.A."/>
            <person name="Quinn J."/>
            <person name="Santos M.C."/>
            <person name="Schmitzberger F.F."/>
            <person name="Sherlock G."/>
            <person name="Shah P."/>
            <person name="Silverstein K.A."/>
            <person name="Skrzypek M.S."/>
            <person name="Soll D."/>
            <person name="Staggs R."/>
            <person name="Stansfield I."/>
            <person name="Stumpf M.P."/>
            <person name="Sudbery P.E."/>
            <person name="Srikantha T."/>
            <person name="Zeng Q."/>
            <person name="Berman J."/>
            <person name="Berriman M."/>
            <person name="Heitman J."/>
            <person name="Gow N.A."/>
            <person name="Lorenz M.C."/>
            <person name="Birren B.W."/>
            <person name="Kellis M."/>
            <person name="Cuomo C.A."/>
        </authorList>
    </citation>
    <scope>NUCLEOTIDE SEQUENCE [LARGE SCALE GENOMIC DNA]</scope>
    <source>
        <strain evidence="19">ATCC MYA-3404 / T1</strain>
    </source>
</reference>
<dbReference type="GO" id="GO:0098609">
    <property type="term" value="P:cell-cell adhesion"/>
    <property type="evidence" value="ECO:0007669"/>
    <property type="project" value="TreeGrafter"/>
</dbReference>
<keyword evidence="4" id="KW-1003">Cell membrane</keyword>
<evidence type="ECO:0000256" key="13">
    <source>
        <dbReference type="ARBA" id="ARBA00023157"/>
    </source>
</evidence>
<evidence type="ECO:0000256" key="3">
    <source>
        <dbReference type="ARBA" id="ARBA00007021"/>
    </source>
</evidence>
<proteinExistence type="inferred from homology"/>
<evidence type="ECO:0000256" key="5">
    <source>
        <dbReference type="ARBA" id="ARBA00022512"/>
    </source>
</evidence>
<dbReference type="HOGENOM" id="CLU_011374_0_0_1"/>
<dbReference type="SUPFAM" id="SSF49401">
    <property type="entry name" value="Bacterial adhesins"/>
    <property type="match status" value="1"/>
</dbReference>
<dbReference type="GO" id="GO:0030446">
    <property type="term" value="C:hyphal cell wall"/>
    <property type="evidence" value="ECO:0007669"/>
    <property type="project" value="TreeGrafter"/>
</dbReference>
<evidence type="ECO:0000256" key="10">
    <source>
        <dbReference type="ARBA" id="ARBA00022889"/>
    </source>
</evidence>
<dbReference type="GO" id="GO:0030445">
    <property type="term" value="C:yeast-form cell wall"/>
    <property type="evidence" value="ECO:0007669"/>
    <property type="project" value="TreeGrafter"/>
</dbReference>
<evidence type="ECO:0000256" key="9">
    <source>
        <dbReference type="ARBA" id="ARBA00022737"/>
    </source>
</evidence>
<name>C5M4N8_CANTT</name>
<dbReference type="InterPro" id="IPR011252">
    <property type="entry name" value="Fibrogen-bd_dom1"/>
</dbReference>
<dbReference type="GeneID" id="8299936"/>
<evidence type="ECO:0000256" key="4">
    <source>
        <dbReference type="ARBA" id="ARBA00022475"/>
    </source>
</evidence>
<dbReference type="PANTHER" id="PTHR33793">
    <property type="entry name" value="ALPHA-AGGLUTININ"/>
    <property type="match status" value="1"/>
</dbReference>
<dbReference type="InterPro" id="IPR008966">
    <property type="entry name" value="Adhesion_dom_sf"/>
</dbReference>
<dbReference type="eggNOG" id="ENOG502QS4V">
    <property type="taxonomic scope" value="Eukaryota"/>
</dbReference>
<dbReference type="FunFam" id="2.60.40.1280:FF:000001">
    <property type="entry name" value="Agglutinin-like protein 3"/>
    <property type="match status" value="1"/>
</dbReference>
<evidence type="ECO:0000256" key="2">
    <source>
        <dbReference type="ARBA" id="ARBA00004609"/>
    </source>
</evidence>
<evidence type="ECO:0000259" key="17">
    <source>
        <dbReference type="SMART" id="SM01056"/>
    </source>
</evidence>
<comment type="similarity">
    <text evidence="3">Belongs to the ALS family.</text>
</comment>
<sequence length="738" mass="79086">MKFLGLVLLFLSLINQVTPKEVSGIFTSFNSLTWSDAGNYGYRGPANPAWQAKLSWSLEGKKVNPGDTFTLTMPCVFKFVTTQPSIDLAANGITYATCTFHSGEEFTTFSTVSCIVSDALTSSTQAFGTVSIPFSFNIGGSGSDVDLTDSTCFTTGSNTVTFKDGDNELSIQTNFEQTKDSQSGLITNARVIPSLGQLSHLVVAPDCPNGYASGELGIYARDNSVTINCENIHIGITDKLNAWNNPTNSNGFTYTKKCDSNGFSISFKNVPTGYRPFLDSLINAATDYTFTISYISKYTCATGDYHDKSITKNWAPYKNGLADSDGAVVFVTTSTYLESTTGVTTLPFDSNNDKTKTIEVLVPIPTTTVTESYVGVTTSYTTISAPIGGTATVIVDEPYHITTTVYTSWTGEGTTSYTVTASTDSVDTVYVETPVPNPTVTTTEYGSVSAATTYIETASHGGTDTVHVIEPINPTVTTTEYEDVSAATTYTETATHGGTDTVHVIEPINPTVTTTEYEDVSAATTYTETATHGGTDTVHVIEPINPTVTTTEYEDVSAATTYTETATHGGTDTVHVIEPINPTVTTTEYEDVSAATTYTETATHGGTDTVHVIEPINPTVTTTEYEDVSAATTYTETATHGGTDTVHVIEPINPTVTTTEYEDVTHTLPPLRKPLLSVSPTVSLLKSLLVQKFSLYSSVVLFIITILLLSSRLPISSSTLLSLASTLRTQLWFHAQLQ</sequence>
<keyword evidence="5" id="KW-0134">Cell wall</keyword>
<evidence type="ECO:0000313" key="19">
    <source>
        <dbReference type="Proteomes" id="UP000002037"/>
    </source>
</evidence>
<keyword evidence="10" id="KW-0130">Cell adhesion</keyword>
<comment type="subcellular location">
    <subcellularLocation>
        <location evidence="2">Cell membrane</location>
        <topology evidence="2">Lipid-anchor</topology>
        <topology evidence="2">GPI-anchor</topology>
    </subcellularLocation>
    <subcellularLocation>
        <location evidence="1">Secreted</location>
        <location evidence="1">Cell wall</location>
    </subcellularLocation>
</comment>
<organism evidence="18 19">
    <name type="scientific">Candida tropicalis (strain ATCC MYA-3404 / T1)</name>
    <name type="common">Yeast</name>
    <dbReference type="NCBI Taxonomy" id="294747"/>
    <lineage>
        <taxon>Eukaryota</taxon>
        <taxon>Fungi</taxon>
        <taxon>Dikarya</taxon>
        <taxon>Ascomycota</taxon>
        <taxon>Saccharomycotina</taxon>
        <taxon>Pichiomycetes</taxon>
        <taxon>Debaryomycetaceae</taxon>
        <taxon>Candida/Lodderomyces clade</taxon>
        <taxon>Candida</taxon>
    </lineage>
</organism>
<keyword evidence="19" id="KW-1185">Reference proteome</keyword>
<keyword evidence="11" id="KW-0843">Virulence</keyword>
<dbReference type="Pfam" id="PF11766">
    <property type="entry name" value="Candida_ALS_N"/>
    <property type="match status" value="1"/>
</dbReference>
<evidence type="ECO:0000256" key="8">
    <source>
        <dbReference type="ARBA" id="ARBA00022729"/>
    </source>
</evidence>
<protein>
    <recommendedName>
        <fullName evidence="17">Agglutinin-like protein N-terminal domain-containing protein</fullName>
    </recommendedName>
</protein>
<dbReference type="GO" id="GO:0043709">
    <property type="term" value="P:cell adhesion involved in single-species biofilm formation"/>
    <property type="evidence" value="ECO:0007669"/>
    <property type="project" value="TreeGrafter"/>
</dbReference>
<dbReference type="Proteomes" id="UP000002037">
    <property type="component" value="Unassembled WGS sequence"/>
</dbReference>
<dbReference type="OrthoDB" id="3981162at2759"/>
<dbReference type="Pfam" id="PF05792">
    <property type="entry name" value="Candida_ALS"/>
    <property type="match status" value="8"/>
</dbReference>
<dbReference type="Gene3D" id="2.60.40.1280">
    <property type="match status" value="1"/>
</dbReference>
<keyword evidence="9" id="KW-0677">Repeat</keyword>
<dbReference type="GO" id="GO:0005886">
    <property type="term" value="C:plasma membrane"/>
    <property type="evidence" value="ECO:0007669"/>
    <property type="project" value="UniProtKB-SubCell"/>
</dbReference>
<keyword evidence="7" id="KW-0336">GPI-anchor</keyword>
<dbReference type="InterPro" id="IPR008440">
    <property type="entry name" value="Agglutinin-like_ALS_rpt"/>
</dbReference>
<dbReference type="EMBL" id="GG692395">
    <property type="protein sequence ID" value="EER36288.1"/>
    <property type="molecule type" value="Genomic_DNA"/>
</dbReference>
<dbReference type="Gene3D" id="2.60.40.2430">
    <property type="entry name" value="Agglutinin-like protein, N-terminal domain, N2 subdomain"/>
    <property type="match status" value="1"/>
</dbReference>
<evidence type="ECO:0000256" key="16">
    <source>
        <dbReference type="SAM" id="SignalP"/>
    </source>
</evidence>
<dbReference type="GO" id="GO:1903561">
    <property type="term" value="C:extracellular vesicle"/>
    <property type="evidence" value="ECO:0007669"/>
    <property type="project" value="TreeGrafter"/>
</dbReference>
<dbReference type="VEuPathDB" id="FungiDB:CTRG_01028"/>
<accession>C5M4N8</accession>
<evidence type="ECO:0000256" key="14">
    <source>
        <dbReference type="ARBA" id="ARBA00023180"/>
    </source>
</evidence>
<feature type="chain" id="PRO_5002952692" description="Agglutinin-like protein N-terminal domain-containing protein" evidence="16">
    <location>
        <begin position="20"/>
        <end position="738"/>
    </location>
</feature>
<feature type="signal peptide" evidence="16">
    <location>
        <begin position="1"/>
        <end position="19"/>
    </location>
</feature>
<dbReference type="InterPro" id="IPR033504">
    <property type="entry name" value="ALS"/>
</dbReference>
<keyword evidence="8 16" id="KW-0732">Signal</keyword>
<dbReference type="SMART" id="SM01056">
    <property type="entry name" value="Candida_ALS_N"/>
    <property type="match status" value="1"/>
</dbReference>
<dbReference type="STRING" id="294747.C5M4N8"/>
<keyword evidence="6" id="KW-0964">Secreted</keyword>
<gene>
    <name evidence="18" type="ORF">CTRG_01028</name>
</gene>
<keyword evidence="15" id="KW-0449">Lipoprotein</keyword>
<evidence type="ECO:0000256" key="15">
    <source>
        <dbReference type="ARBA" id="ARBA00023288"/>
    </source>
</evidence>
<keyword evidence="12" id="KW-0472">Membrane</keyword>
<dbReference type="GO" id="GO:0009986">
    <property type="term" value="C:cell surface"/>
    <property type="evidence" value="ECO:0007669"/>
    <property type="project" value="TreeGrafter"/>
</dbReference>
<feature type="domain" description="Agglutinin-like protein N-terminal" evidence="17">
    <location>
        <begin position="55"/>
        <end position="300"/>
    </location>
</feature>
<evidence type="ECO:0000256" key="1">
    <source>
        <dbReference type="ARBA" id="ARBA00004191"/>
    </source>
</evidence>
<dbReference type="AlphaFoldDB" id="C5M4N8"/>
<evidence type="ECO:0000256" key="11">
    <source>
        <dbReference type="ARBA" id="ARBA00023026"/>
    </source>
</evidence>
<keyword evidence="14" id="KW-0325">Glycoprotein</keyword>
<evidence type="ECO:0000313" key="18">
    <source>
        <dbReference type="EMBL" id="EER36288.1"/>
    </source>
</evidence>
<dbReference type="PANTHER" id="PTHR33793:SF2">
    <property type="entry name" value="AGGLUTININ-LIKE PROTEIN 6"/>
    <property type="match status" value="1"/>
</dbReference>
<evidence type="ECO:0000256" key="6">
    <source>
        <dbReference type="ARBA" id="ARBA00022525"/>
    </source>
</evidence>
<dbReference type="GO" id="GO:0030448">
    <property type="term" value="P:hyphal growth"/>
    <property type="evidence" value="ECO:0007669"/>
    <property type="project" value="TreeGrafter"/>
</dbReference>
<evidence type="ECO:0000256" key="12">
    <source>
        <dbReference type="ARBA" id="ARBA00023136"/>
    </source>
</evidence>
<dbReference type="GO" id="GO:0098552">
    <property type="term" value="C:side of membrane"/>
    <property type="evidence" value="ECO:0007669"/>
    <property type="project" value="UniProtKB-KW"/>
</dbReference>
<keyword evidence="13" id="KW-1015">Disulfide bond</keyword>
<dbReference type="GO" id="GO:0043710">
    <property type="term" value="P:cell adhesion involved in multi-species biofilm formation"/>
    <property type="evidence" value="ECO:0007669"/>
    <property type="project" value="TreeGrafter"/>
</dbReference>
<dbReference type="KEGG" id="ctp:CTRG_01028"/>
<dbReference type="GO" id="GO:0044011">
    <property type="term" value="P:single-species biofilm formation on inanimate substrate"/>
    <property type="evidence" value="ECO:0007669"/>
    <property type="project" value="TreeGrafter"/>
</dbReference>
<dbReference type="InterPro" id="IPR024672">
    <property type="entry name" value="Agglutinin-like_N"/>
</dbReference>